<comment type="caution">
    <text evidence="7">The sequence shown here is derived from an EMBL/GenBank/DDBJ whole genome shotgun (WGS) entry which is preliminary data.</text>
</comment>
<evidence type="ECO:0000256" key="5">
    <source>
        <dbReference type="ARBA" id="ARBA00037974"/>
    </source>
</evidence>
<sequence>MTFAERIDALTIDDLRRTGATKWIAPGIDIGAFIAEMDFGVADPVKSALRDAVDAEVFGYLPESMLRDVKAATASALASRGYPVSADHVIAVPDVLRALELTLTRLMSPQGKVIVPTPSYMPFLFLPPRLGREVIEVPMIDDDGTWRFDLDALRAAFAAGGEILLLCQPFNPLGRVFSRDELAAVSSVVGEAGGRVFADEIWAPLVLPGATHVSYATVSDAAAQHTVTATSAAKGWNLPGLKCAQLIVSGDADRARFDDADWISHGASTMGAAATIAAYTEGGPWLDDVVSYLDGNRAELLDLVAEHLPGVTMHRPEGTYVAWLDFTALGIDSPGEFFAENARVGVTDGAGCGAAGVGGARFIFATPLPIMREAITRMGAALREHGLA</sequence>
<dbReference type="EMBL" id="PDJE01000001">
    <property type="protein sequence ID" value="PFG32032.1"/>
    <property type="molecule type" value="Genomic_DNA"/>
</dbReference>
<keyword evidence="4 7" id="KW-0456">Lyase</keyword>
<dbReference type="PANTHER" id="PTHR43525">
    <property type="entry name" value="PROTEIN MALY"/>
    <property type="match status" value="1"/>
</dbReference>
<accession>A0A2A9E1E8</accession>
<evidence type="ECO:0000256" key="2">
    <source>
        <dbReference type="ARBA" id="ARBA00012224"/>
    </source>
</evidence>
<dbReference type="CDD" id="cd00609">
    <property type="entry name" value="AAT_like"/>
    <property type="match status" value="1"/>
</dbReference>
<dbReference type="PANTHER" id="PTHR43525:SF2">
    <property type="entry name" value="CYSTATHIONINE BETA-LYASE-RELATED"/>
    <property type="match status" value="1"/>
</dbReference>
<evidence type="ECO:0000313" key="7">
    <source>
        <dbReference type="EMBL" id="PFG32032.1"/>
    </source>
</evidence>
<feature type="domain" description="Aminotransferase class I/classII large" evidence="6">
    <location>
        <begin position="39"/>
        <end position="329"/>
    </location>
</feature>
<evidence type="ECO:0000256" key="3">
    <source>
        <dbReference type="ARBA" id="ARBA00022898"/>
    </source>
</evidence>
<dbReference type="Gene3D" id="3.90.1150.10">
    <property type="entry name" value="Aspartate Aminotransferase, domain 1"/>
    <property type="match status" value="1"/>
</dbReference>
<evidence type="ECO:0000313" key="8">
    <source>
        <dbReference type="Proteomes" id="UP000221369"/>
    </source>
</evidence>
<proteinExistence type="inferred from homology"/>
<dbReference type="GO" id="GO:0047804">
    <property type="term" value="F:cysteine-S-conjugate beta-lyase activity"/>
    <property type="evidence" value="ECO:0007669"/>
    <property type="project" value="UniProtKB-EC"/>
</dbReference>
<dbReference type="InterPro" id="IPR015424">
    <property type="entry name" value="PyrdxlP-dep_Trfase"/>
</dbReference>
<keyword evidence="3" id="KW-0663">Pyridoxal phosphate</keyword>
<gene>
    <name evidence="7" type="ORF">ATJ78_3016</name>
</gene>
<evidence type="ECO:0000256" key="1">
    <source>
        <dbReference type="ARBA" id="ARBA00001933"/>
    </source>
</evidence>
<dbReference type="RefSeq" id="WP_098408970.1">
    <property type="nucleotide sequence ID" value="NZ_PDJE01000001.1"/>
</dbReference>
<dbReference type="Pfam" id="PF00155">
    <property type="entry name" value="Aminotran_1_2"/>
    <property type="match status" value="1"/>
</dbReference>
<dbReference type="InterPro" id="IPR051798">
    <property type="entry name" value="Class-II_PLP-Dep_Aminotrans"/>
</dbReference>
<protein>
    <recommendedName>
        <fullName evidence="2">cysteine-S-conjugate beta-lyase</fullName>
        <ecNumber evidence="2">4.4.1.13</ecNumber>
    </recommendedName>
</protein>
<keyword evidence="8" id="KW-1185">Reference proteome</keyword>
<name>A0A2A9E1E8_9MICO</name>
<dbReference type="GO" id="GO:0030170">
    <property type="term" value="F:pyridoxal phosphate binding"/>
    <property type="evidence" value="ECO:0007669"/>
    <property type="project" value="InterPro"/>
</dbReference>
<dbReference type="InterPro" id="IPR004839">
    <property type="entry name" value="Aminotransferase_I/II_large"/>
</dbReference>
<comment type="cofactor">
    <cofactor evidence="1">
        <name>pyridoxal 5'-phosphate</name>
        <dbReference type="ChEBI" id="CHEBI:597326"/>
    </cofactor>
</comment>
<dbReference type="InterPro" id="IPR015421">
    <property type="entry name" value="PyrdxlP-dep_Trfase_major"/>
</dbReference>
<evidence type="ECO:0000259" key="6">
    <source>
        <dbReference type="Pfam" id="PF00155"/>
    </source>
</evidence>
<comment type="similarity">
    <text evidence="5">Belongs to the class-II pyridoxal-phosphate-dependent aminotransferase family. MalY/PatB cystathionine beta-lyase subfamily.</text>
</comment>
<reference evidence="7 8" key="1">
    <citation type="submission" date="2017-10" db="EMBL/GenBank/DDBJ databases">
        <title>Sequencing the genomes of 1000 actinobacteria strains.</title>
        <authorList>
            <person name="Klenk H.-P."/>
        </authorList>
    </citation>
    <scope>NUCLEOTIDE SEQUENCE [LARGE SCALE GENOMIC DNA]</scope>
    <source>
        <strain evidence="7 8">DSM 21798</strain>
    </source>
</reference>
<organism evidence="7 8">
    <name type="scientific">Paramicrobacterium agarici</name>
    <dbReference type="NCBI Taxonomy" id="630514"/>
    <lineage>
        <taxon>Bacteria</taxon>
        <taxon>Bacillati</taxon>
        <taxon>Actinomycetota</taxon>
        <taxon>Actinomycetes</taxon>
        <taxon>Micrococcales</taxon>
        <taxon>Microbacteriaceae</taxon>
        <taxon>Paramicrobacterium</taxon>
    </lineage>
</organism>
<dbReference type="EC" id="4.4.1.13" evidence="2"/>
<dbReference type="AlphaFoldDB" id="A0A2A9E1E8"/>
<dbReference type="InterPro" id="IPR015422">
    <property type="entry name" value="PyrdxlP-dep_Trfase_small"/>
</dbReference>
<evidence type="ECO:0000256" key="4">
    <source>
        <dbReference type="ARBA" id="ARBA00023239"/>
    </source>
</evidence>
<dbReference type="Proteomes" id="UP000221369">
    <property type="component" value="Unassembled WGS sequence"/>
</dbReference>
<dbReference type="Gene3D" id="3.40.640.10">
    <property type="entry name" value="Type I PLP-dependent aspartate aminotransferase-like (Major domain)"/>
    <property type="match status" value="1"/>
</dbReference>
<dbReference type="SUPFAM" id="SSF53383">
    <property type="entry name" value="PLP-dependent transferases"/>
    <property type="match status" value="1"/>
</dbReference>